<keyword evidence="2" id="KW-0472">Membrane</keyword>
<gene>
    <name evidence="3" type="ORF">POLS_LOCUS8854</name>
</gene>
<keyword evidence="2" id="KW-0812">Transmembrane</keyword>
<evidence type="ECO:0000313" key="3">
    <source>
        <dbReference type="EMBL" id="CAG8254507.1"/>
    </source>
</evidence>
<accession>A0A9W4I767</accession>
<comment type="caution">
    <text evidence="3">The sequence shown here is derived from an EMBL/GenBank/DDBJ whole genome shotgun (WGS) entry which is preliminary data.</text>
</comment>
<protein>
    <submittedName>
        <fullName evidence="3">Uncharacterized protein</fullName>
    </submittedName>
</protein>
<feature type="transmembrane region" description="Helical" evidence="2">
    <location>
        <begin position="637"/>
        <end position="656"/>
    </location>
</feature>
<dbReference type="PANTHER" id="PTHR37544:SF1">
    <property type="entry name" value="PHOSPHORIBOSYLAMINOIMIDAZOLE-SUCCINOCARBOXAMIDE SYNTHASE"/>
    <property type="match status" value="1"/>
</dbReference>
<keyword evidence="4" id="KW-1185">Reference proteome</keyword>
<organism evidence="3 4">
    <name type="scientific">Penicillium olsonii</name>
    <dbReference type="NCBI Taxonomy" id="99116"/>
    <lineage>
        <taxon>Eukaryota</taxon>
        <taxon>Fungi</taxon>
        <taxon>Dikarya</taxon>
        <taxon>Ascomycota</taxon>
        <taxon>Pezizomycotina</taxon>
        <taxon>Eurotiomycetes</taxon>
        <taxon>Eurotiomycetidae</taxon>
        <taxon>Eurotiales</taxon>
        <taxon>Aspergillaceae</taxon>
        <taxon>Penicillium</taxon>
    </lineage>
</organism>
<evidence type="ECO:0000256" key="2">
    <source>
        <dbReference type="SAM" id="Phobius"/>
    </source>
</evidence>
<feature type="transmembrane region" description="Helical" evidence="2">
    <location>
        <begin position="81"/>
        <end position="99"/>
    </location>
</feature>
<dbReference type="Proteomes" id="UP001153618">
    <property type="component" value="Unassembled WGS sequence"/>
</dbReference>
<sequence>MPSQHPSISDADTPCKYTAVDRHENDQSMPWTPFFLRRSTILIFLCCFLSVLVALVALYVYTEREGHSLGITTEERYYHLWTYGPTAVFTILAAGWTQVEYRAAQLMPWVLMRRGPTPSSESIFLDYISQWNIISLYQSLKKKHFLVSLCVAGSLLLNGVTVFSTGLFELQSVPISHQESLAVPKKFNDSAFDPTIGHDTTYGVCSGFADYNMTRPYGLEKTFVYTPFYPASSFSTGNSTIPDERQYEAEIDLIEPFLECHETTASWDTGVKPLYLGHKVWIGENSEIPANVSLDSLTYNTTVLSSEGCRYKMDPGTVNDTLLASSEPVSIEIEVRGCRGESPSDLDPAKASDWRLWASLIDTTDAKLSGDEVLRSVWPTPPYRGFMCKPRFNAYRGPVKISRQPGIESISTEIRRQSLKASNLFANRPAGEILLSAYNSMPPAFKAGLIATEYLPAFKFIKQQETPGRVFWNDMSLLKGAIQDDLSCLMRQTIMDKLLEPQLQTIEGVFQTNEKRLFVRVLSFGLMTGLLTCLIAISVILLRFFVPVAVCLSDTSSIGGMITVFAHSPEFMTMFGGTDLKSESEMAETALGQAQYLSLGTEGSFKIISQDDPKSDRNIKESTEKPPDWWYPLASTWGIRISVIIVPMLVMIALEVVQHISTSSRGIAFVGDKSSFIHYVWIYIPALIMFIIRCLFTCVESGVRIIQPYSTLRGKSAPPETTIFENQLRKIAIYGLIETTRKKQWALAAATASLFLAAMTPAVVSGLYTVDAPWPTFPTKILQTSRWNLGDPDLAQHGTHLKWWNYENEDFNDQQLAGLIIQLNLSYPQWTHNNLAFPGFKIADTVKTPEMGYIDIQIPALRSPLVCEEAQVDCEFRANHGENGSMSLTCGADDPCYRYGLRAIRSTNDTQEYFQAAEALFYARDGYAKTPSNCSTHNILYGKWGKDLESTEYHWYNCNATIEEAHAETRLQIPSFSVDSDVQPQIVPSSGKALFATKPWSFPDFDTIGVYLYSQISLLKIVSPLHEAMTKGIDGVPAEELLRPAVFIKRLETVWGIVTAKLLESNARENFQDPLNTSWLVHPARNDAPIYEGTFHDGRSYLVQNEISTRILDGLLGGMIICALIACFSMRTKDVLPKSPCSLASVASFVAGSKLLGIMRDAEQGGKDLSRERFSMGWWEVEPETVGMSIPASPRPPSSTENREVPEQEGTESIGESNEMDSHSIYAGSDSESLIGHQDEESEEGRRTSPTGILEETTHSNQSTQLLSRASSFSSNGDTVVKVESPEALTRFGIDIDGYRPLLSDVR</sequence>
<dbReference type="EMBL" id="CAJVOS010000071">
    <property type="protein sequence ID" value="CAG8254507.1"/>
    <property type="molecule type" value="Genomic_DNA"/>
</dbReference>
<feature type="transmembrane region" description="Helical" evidence="2">
    <location>
        <begin position="745"/>
        <end position="768"/>
    </location>
</feature>
<proteinExistence type="predicted"/>
<reference evidence="3" key="1">
    <citation type="submission" date="2021-07" db="EMBL/GenBank/DDBJ databases">
        <authorList>
            <person name="Branca A.L. A."/>
        </authorList>
    </citation>
    <scope>NUCLEOTIDE SEQUENCE</scope>
</reference>
<feature type="transmembrane region" description="Helical" evidence="2">
    <location>
        <begin position="676"/>
        <end position="696"/>
    </location>
</feature>
<evidence type="ECO:0000256" key="1">
    <source>
        <dbReference type="SAM" id="MobiDB-lite"/>
    </source>
</evidence>
<feature type="transmembrane region" description="Helical" evidence="2">
    <location>
        <begin position="41"/>
        <end position="61"/>
    </location>
</feature>
<feature type="transmembrane region" description="Helical" evidence="2">
    <location>
        <begin position="145"/>
        <end position="168"/>
    </location>
</feature>
<dbReference type="PANTHER" id="PTHR37544">
    <property type="entry name" value="SPRAY-RELATED"/>
    <property type="match status" value="1"/>
</dbReference>
<feature type="region of interest" description="Disordered" evidence="1">
    <location>
        <begin position="1185"/>
        <end position="1279"/>
    </location>
</feature>
<keyword evidence="2" id="KW-1133">Transmembrane helix</keyword>
<dbReference type="OrthoDB" id="5332281at2759"/>
<dbReference type="Pfam" id="PF11915">
    <property type="entry name" value="DUF3433"/>
    <property type="match status" value="2"/>
</dbReference>
<name>A0A9W4I767_PENOL</name>
<feature type="transmembrane region" description="Helical" evidence="2">
    <location>
        <begin position="521"/>
        <end position="546"/>
    </location>
</feature>
<feature type="compositionally biased region" description="Polar residues" evidence="1">
    <location>
        <begin position="1259"/>
        <end position="1278"/>
    </location>
</feature>
<dbReference type="InterPro" id="IPR021840">
    <property type="entry name" value="DUF3433"/>
</dbReference>
<evidence type="ECO:0000313" key="4">
    <source>
        <dbReference type="Proteomes" id="UP001153618"/>
    </source>
</evidence>